<evidence type="ECO:0000259" key="5">
    <source>
        <dbReference type="PROSITE" id="PS50853"/>
    </source>
</evidence>
<dbReference type="Gene3D" id="2.60.40.2810">
    <property type="match status" value="1"/>
</dbReference>
<reference evidence="6 7" key="1">
    <citation type="submission" date="2020-12" db="EMBL/GenBank/DDBJ databases">
        <title>Sulforoseuscoccus oceanibium gen. nov., sp. nov., a representative of the phylum Verrucomicrobia with special cytoplasmic membrane, and proposal of Sulforoseuscoccusaceae fam. nov.</title>
        <authorList>
            <person name="Xi F."/>
        </authorList>
    </citation>
    <scope>NUCLEOTIDE SEQUENCE [LARGE SCALE GENOMIC DNA]</scope>
    <source>
        <strain evidence="6 7">T37</strain>
    </source>
</reference>
<accession>A0A7T7F0Y4</accession>
<dbReference type="CDD" id="cd11304">
    <property type="entry name" value="Cadherin_repeat"/>
    <property type="match status" value="1"/>
</dbReference>
<dbReference type="InterPro" id="IPR036116">
    <property type="entry name" value="FN3_sf"/>
</dbReference>
<dbReference type="InterPro" id="IPR013783">
    <property type="entry name" value="Ig-like_fold"/>
</dbReference>
<protein>
    <submittedName>
        <fullName evidence="6">Cadherin domain-containing protein</fullName>
    </submittedName>
</protein>
<evidence type="ECO:0000256" key="1">
    <source>
        <dbReference type="ARBA" id="ARBA00022692"/>
    </source>
</evidence>
<dbReference type="EMBL" id="CP066776">
    <property type="protein sequence ID" value="QQL44668.1"/>
    <property type="molecule type" value="Genomic_DNA"/>
</dbReference>
<dbReference type="InterPro" id="IPR003961">
    <property type="entry name" value="FN3_dom"/>
</dbReference>
<feature type="domain" description="Cadherin" evidence="4">
    <location>
        <begin position="837"/>
        <end position="940"/>
    </location>
</feature>
<dbReference type="SUPFAM" id="SSF49313">
    <property type="entry name" value="Cadherin-like"/>
    <property type="match status" value="1"/>
</dbReference>
<dbReference type="SUPFAM" id="SSF55486">
    <property type="entry name" value="Metalloproteases ('zincins'), catalytic domain"/>
    <property type="match status" value="1"/>
</dbReference>
<dbReference type="InterPro" id="IPR015919">
    <property type="entry name" value="Cadherin-like_sf"/>
</dbReference>
<dbReference type="GO" id="GO:0008237">
    <property type="term" value="F:metallopeptidase activity"/>
    <property type="evidence" value="ECO:0007669"/>
    <property type="project" value="InterPro"/>
</dbReference>
<dbReference type="Pfam" id="PF17963">
    <property type="entry name" value="Big_9"/>
    <property type="match status" value="1"/>
</dbReference>
<dbReference type="Gene3D" id="2.60.40.10">
    <property type="entry name" value="Immunoglobulins"/>
    <property type="match status" value="2"/>
</dbReference>
<dbReference type="SMART" id="SM00112">
    <property type="entry name" value="CA"/>
    <property type="match status" value="1"/>
</dbReference>
<keyword evidence="2" id="KW-0472">Membrane</keyword>
<proteinExistence type="predicted"/>
<dbReference type="Pfam" id="PF00028">
    <property type="entry name" value="Cadherin"/>
    <property type="match status" value="1"/>
</dbReference>
<dbReference type="Gene3D" id="3.40.390.10">
    <property type="entry name" value="Collagenase (Catalytic Domain)"/>
    <property type="match status" value="1"/>
</dbReference>
<feature type="chain" id="PRO_5030515761" evidence="3">
    <location>
        <begin position="23"/>
        <end position="1319"/>
    </location>
</feature>
<dbReference type="Proteomes" id="UP000475117">
    <property type="component" value="Chromosome"/>
</dbReference>
<feature type="signal peptide" evidence="3">
    <location>
        <begin position="1"/>
        <end position="22"/>
    </location>
</feature>
<dbReference type="Pfam" id="PF13688">
    <property type="entry name" value="Reprolysin_5"/>
    <property type="match status" value="1"/>
</dbReference>
<evidence type="ECO:0000313" key="6">
    <source>
        <dbReference type="EMBL" id="QQL44668.1"/>
    </source>
</evidence>
<dbReference type="PROSITE" id="PS50268">
    <property type="entry name" value="CADHERIN_2"/>
    <property type="match status" value="1"/>
</dbReference>
<keyword evidence="3" id="KW-0732">Signal</keyword>
<evidence type="ECO:0000313" key="7">
    <source>
        <dbReference type="Proteomes" id="UP000475117"/>
    </source>
</evidence>
<dbReference type="GO" id="GO:0005509">
    <property type="term" value="F:calcium ion binding"/>
    <property type="evidence" value="ECO:0007669"/>
    <property type="project" value="InterPro"/>
</dbReference>
<dbReference type="PROSITE" id="PS50853">
    <property type="entry name" value="FN3"/>
    <property type="match status" value="1"/>
</dbReference>
<evidence type="ECO:0000256" key="2">
    <source>
        <dbReference type="ARBA" id="ARBA00022989"/>
    </source>
</evidence>
<dbReference type="SMART" id="SM00060">
    <property type="entry name" value="FN3"/>
    <property type="match status" value="1"/>
</dbReference>
<dbReference type="GO" id="GO:0005886">
    <property type="term" value="C:plasma membrane"/>
    <property type="evidence" value="ECO:0007669"/>
    <property type="project" value="UniProtKB-SubCell"/>
</dbReference>
<keyword evidence="7" id="KW-1185">Reference proteome</keyword>
<evidence type="ECO:0000256" key="3">
    <source>
        <dbReference type="SAM" id="SignalP"/>
    </source>
</evidence>
<keyword evidence="1" id="KW-0812">Transmembrane</keyword>
<keyword evidence="2" id="KW-1133">Transmembrane helix</keyword>
<organism evidence="6 7">
    <name type="scientific">Sulfuriroseicoccus oceanibius</name>
    <dbReference type="NCBI Taxonomy" id="2707525"/>
    <lineage>
        <taxon>Bacteria</taxon>
        <taxon>Pseudomonadati</taxon>
        <taxon>Verrucomicrobiota</taxon>
        <taxon>Verrucomicrobiia</taxon>
        <taxon>Verrucomicrobiales</taxon>
        <taxon>Verrucomicrobiaceae</taxon>
        <taxon>Sulfuriroseicoccus</taxon>
    </lineage>
</organism>
<dbReference type="PANTHER" id="PTHR24026">
    <property type="entry name" value="FAT ATYPICAL CADHERIN-RELATED"/>
    <property type="match status" value="1"/>
</dbReference>
<name>A0A7T7F0Y4_9BACT</name>
<dbReference type="PANTHER" id="PTHR24026:SF126">
    <property type="entry name" value="PROTOCADHERIN FAT 4"/>
    <property type="match status" value="1"/>
</dbReference>
<dbReference type="FunFam" id="2.60.40.60:FF:000015">
    <property type="entry name" value="FAT atypical cadherin 1"/>
    <property type="match status" value="1"/>
</dbReference>
<dbReference type="GO" id="GO:0007156">
    <property type="term" value="P:homophilic cell adhesion via plasma membrane adhesion molecules"/>
    <property type="evidence" value="ECO:0007669"/>
    <property type="project" value="InterPro"/>
</dbReference>
<dbReference type="RefSeq" id="WP_164364326.1">
    <property type="nucleotide sequence ID" value="NZ_CP066776.1"/>
</dbReference>
<dbReference type="CDD" id="cd00063">
    <property type="entry name" value="FN3"/>
    <property type="match status" value="1"/>
</dbReference>
<dbReference type="SUPFAM" id="SSF49265">
    <property type="entry name" value="Fibronectin type III"/>
    <property type="match status" value="1"/>
</dbReference>
<feature type="domain" description="Fibronectin type-III" evidence="5">
    <location>
        <begin position="937"/>
        <end position="1037"/>
    </location>
</feature>
<dbReference type="Gene3D" id="2.60.40.60">
    <property type="entry name" value="Cadherins"/>
    <property type="match status" value="1"/>
</dbReference>
<evidence type="ECO:0000259" key="4">
    <source>
        <dbReference type="PROSITE" id="PS50268"/>
    </source>
</evidence>
<dbReference type="InterPro" id="IPR002126">
    <property type="entry name" value="Cadherin-like_dom"/>
</dbReference>
<gene>
    <name evidence="6" type="ORF">G3M56_012380</name>
</gene>
<dbReference type="KEGG" id="soa:G3M56_012380"/>
<sequence>MIRAIMTLAVAAFAAMANVVTGAPESMVQSVTRNDETITLRLTREDLRGSNFELLAQNASGGYDVITPVAERSYLGTVDEYPDAVSCGVLQDDGTFRGAVFFDRGVTWRTLGSSVVGTQAESYAPESFTSYSVPSAPSVSAGQAGVITYGFDLGIDAEYGYYSGPGGSSVAKAFELIEYNICVTRAQYMRDALLRPYLGRVIVRTDQTQDPYTAFGAGDYLSALRTHWNANHADSNSDLVAGVTPGKVGGGLAWVGVVGTSSGYSVNDSGSSGLFDVVFRHEMGHNWNCGHYVGGSPEGTGFMGGNGTGRMSGPEVYRILNHRNSKISAGGILDAEGTYSSVELPPYASLDVGTFVQRVDSSVSVSVLNNDHDANGQSLVLSSFDSVSARGGTVTRQGDDLVYTAQGAYLGADYFKYTITDSAGNTATGVVVIDVTIQYSDPQVVIANHSFEDGTTGGVPNGWSHTVAGSGIGVGAGGSDGSYFLYMGPGAELTQDLGYTLTEGELLTLTYDSDRNYDRNIQLLAKSGGSYTLMAESTEATGWGGWATGITLQYAVESQYAGQELVVRMISANWNQFDNFQITSIKGASRPSPFDTADGTSPQDLTWNAYAAATGYDVYVGTNEVAVQNATTASPEYQGQVTSASLADPILNPNTTYFWRVDSVTSSGTLAGDVWEFTTNEQALVPIANRSFEDGPATSGAPTGWTLTAAGAGLGVGAGGSHGSQFVYMGTGSELTQDLGYTLTAGEALTLTYDSSRSYVRSVQLLAKSGGSYQLMAETTEPIGWSSWGTIRLDYTVASQYAGQELALRVNSGNWNEFDNFKLVTVRPAGPVNQVPVASDATFAVAEDVVIGSTVGTVSASDPDAGDTLSYAITAGNAGGEFAINSSTGEITTAAPLDYETTTSYALTVTVTDDGTPSLSDAAAVTVNVTDVVEVTAPVIATGSASSITQTSADVAYSVTDDGGDAPAVTVYYGETDGGQVAGNWANSAAHGNQATGGYTASLSGLTAGTTYYFTVQASNSAGTVWGSSGSFTTEASNSPKLVRTTVSAVSSTSWTTVDLGQNYNSAVIVATPIYPDTATPPVVTRIQNVSGSTFDLKIDRADGLIGEVTVDVSVIAVEEGVYTQASDGVTMEAVKFTSTVTAGRTPGWIAESRSYLNSYSSPVVVGQVMSANDSNFSTFFCMGGDRLSHPSATVLNVGKQIAEDDVNTGRADEVLGYIVVESGSGSLDGVALVAGVGADSVKGVGDSPGYSYNLSGLASASAAAVSVAGMDGNNGGWAVLYGAGAINSSTLTMAVDEDQIRDGERRHGAEQIGYLVFE</sequence>
<dbReference type="InterPro" id="IPR024079">
    <property type="entry name" value="MetalloPept_cat_dom_sf"/>
</dbReference>